<dbReference type="EMBL" id="MU864374">
    <property type="protein sequence ID" value="KAK4189522.1"/>
    <property type="molecule type" value="Genomic_DNA"/>
</dbReference>
<dbReference type="PRINTS" id="PR00633">
    <property type="entry name" value="RCCNDNSATION"/>
</dbReference>
<evidence type="ECO:0000313" key="5">
    <source>
        <dbReference type="Proteomes" id="UP001302126"/>
    </source>
</evidence>
<dbReference type="Proteomes" id="UP001302126">
    <property type="component" value="Unassembled WGS sequence"/>
</dbReference>
<evidence type="ECO:0000256" key="2">
    <source>
        <dbReference type="PROSITE-ProRule" id="PRU00235"/>
    </source>
</evidence>
<keyword evidence="1" id="KW-0677">Repeat</keyword>
<dbReference type="PANTHER" id="PTHR22872">
    <property type="entry name" value="BTK-BINDING PROTEIN-RELATED"/>
    <property type="match status" value="1"/>
</dbReference>
<feature type="repeat" description="RCC1" evidence="2">
    <location>
        <begin position="2"/>
        <end position="60"/>
    </location>
</feature>
<evidence type="ECO:0000259" key="3">
    <source>
        <dbReference type="Pfam" id="PF25390"/>
    </source>
</evidence>
<sequence length="359" mass="37298">MTILLAFGSNGSGQLGTGHKDDVSAPTQVILPPQLAASSSKVTITQIAAGGNHTLLLLSSGDVLYSGTLLSESDPSTTTDQFTPLPLPENTTAQHVACTWTGSIISCSNKKVYSLGVGTKGELGLSQATLSSPTLQEIPDFPPADTSVVALSASMSHAVAVLDNGKTYAWGANRKGQIGQPSSQAVHSPRLISEVPFPVQRAVCGREFTVLFGSPETGDMKIIGSDKWKIQTRAPEPPELQGWKTAGAGWGSVCVLQKDGALNSWGRNDHGQLGPAAGKIGTIQDIAVGSEHALALTQKGEVVAWGWGEHGNCGPLEEQQHKSGPSQIQVPTIGSAKVVMLGAGCATSWIVLDEHEVNG</sequence>
<feature type="repeat" description="RCC1" evidence="2">
    <location>
        <begin position="110"/>
        <end position="164"/>
    </location>
</feature>
<feature type="repeat" description="RCC1" evidence="2">
    <location>
        <begin position="260"/>
        <end position="299"/>
    </location>
</feature>
<dbReference type="InterPro" id="IPR051625">
    <property type="entry name" value="Signaling_Regulatory_Domain"/>
</dbReference>
<gene>
    <name evidence="4" type="ORF">QBC35DRAFT_492839</name>
</gene>
<protein>
    <submittedName>
        <fullName evidence="4">Regulator of chromosome condensation 1/beta-lactamase-inhibitor protein II</fullName>
    </submittedName>
</protein>
<reference evidence="4" key="1">
    <citation type="journal article" date="2023" name="Mol. Phylogenet. Evol.">
        <title>Genome-scale phylogeny and comparative genomics of the fungal order Sordariales.</title>
        <authorList>
            <person name="Hensen N."/>
            <person name="Bonometti L."/>
            <person name="Westerberg I."/>
            <person name="Brannstrom I.O."/>
            <person name="Guillou S."/>
            <person name="Cros-Aarteil S."/>
            <person name="Calhoun S."/>
            <person name="Haridas S."/>
            <person name="Kuo A."/>
            <person name="Mondo S."/>
            <person name="Pangilinan J."/>
            <person name="Riley R."/>
            <person name="LaButti K."/>
            <person name="Andreopoulos B."/>
            <person name="Lipzen A."/>
            <person name="Chen C."/>
            <person name="Yan M."/>
            <person name="Daum C."/>
            <person name="Ng V."/>
            <person name="Clum A."/>
            <person name="Steindorff A."/>
            <person name="Ohm R.A."/>
            <person name="Martin F."/>
            <person name="Silar P."/>
            <person name="Natvig D.O."/>
            <person name="Lalanne C."/>
            <person name="Gautier V."/>
            <person name="Ament-Velasquez S.L."/>
            <person name="Kruys A."/>
            <person name="Hutchinson M.I."/>
            <person name="Powell A.J."/>
            <person name="Barry K."/>
            <person name="Miller A.N."/>
            <person name="Grigoriev I.V."/>
            <person name="Debuchy R."/>
            <person name="Gladieux P."/>
            <person name="Hiltunen Thoren M."/>
            <person name="Johannesson H."/>
        </authorList>
    </citation>
    <scope>NUCLEOTIDE SEQUENCE</scope>
    <source>
        <strain evidence="4">PSN309</strain>
    </source>
</reference>
<dbReference type="Gene3D" id="2.130.10.30">
    <property type="entry name" value="Regulator of chromosome condensation 1/beta-lactamase-inhibitor protein II"/>
    <property type="match status" value="2"/>
</dbReference>
<dbReference type="SUPFAM" id="SSF50985">
    <property type="entry name" value="RCC1/BLIP-II"/>
    <property type="match status" value="1"/>
</dbReference>
<dbReference type="Pfam" id="PF25390">
    <property type="entry name" value="WD40_RLD"/>
    <property type="match status" value="1"/>
</dbReference>
<dbReference type="AlphaFoldDB" id="A0AAN6X0Y3"/>
<comment type="caution">
    <text evidence="4">The sequence shown here is derived from an EMBL/GenBank/DDBJ whole genome shotgun (WGS) entry which is preliminary data.</text>
</comment>
<organism evidence="4 5">
    <name type="scientific">Podospora australis</name>
    <dbReference type="NCBI Taxonomy" id="1536484"/>
    <lineage>
        <taxon>Eukaryota</taxon>
        <taxon>Fungi</taxon>
        <taxon>Dikarya</taxon>
        <taxon>Ascomycota</taxon>
        <taxon>Pezizomycotina</taxon>
        <taxon>Sordariomycetes</taxon>
        <taxon>Sordariomycetidae</taxon>
        <taxon>Sordariales</taxon>
        <taxon>Podosporaceae</taxon>
        <taxon>Podospora</taxon>
    </lineage>
</organism>
<evidence type="ECO:0000313" key="4">
    <source>
        <dbReference type="EMBL" id="KAK4189522.1"/>
    </source>
</evidence>
<keyword evidence="5" id="KW-1185">Reference proteome</keyword>
<dbReference type="InterPro" id="IPR009091">
    <property type="entry name" value="RCC1/BLIP-II"/>
</dbReference>
<dbReference type="InterPro" id="IPR058923">
    <property type="entry name" value="RCC1-like_dom"/>
</dbReference>
<accession>A0AAN6X0Y3</accession>
<name>A0AAN6X0Y3_9PEZI</name>
<dbReference type="PROSITE" id="PS00626">
    <property type="entry name" value="RCC1_2"/>
    <property type="match status" value="1"/>
</dbReference>
<feature type="repeat" description="RCC1" evidence="2">
    <location>
        <begin position="165"/>
        <end position="215"/>
    </location>
</feature>
<proteinExistence type="predicted"/>
<evidence type="ECO:0000256" key="1">
    <source>
        <dbReference type="ARBA" id="ARBA00022737"/>
    </source>
</evidence>
<dbReference type="PROSITE" id="PS50012">
    <property type="entry name" value="RCC1_3"/>
    <property type="match status" value="5"/>
</dbReference>
<feature type="domain" description="RCC1-like" evidence="3">
    <location>
        <begin position="4"/>
        <end position="348"/>
    </location>
</feature>
<reference evidence="4" key="2">
    <citation type="submission" date="2023-05" db="EMBL/GenBank/DDBJ databases">
        <authorList>
            <consortium name="Lawrence Berkeley National Laboratory"/>
            <person name="Steindorff A."/>
            <person name="Hensen N."/>
            <person name="Bonometti L."/>
            <person name="Westerberg I."/>
            <person name="Brannstrom I.O."/>
            <person name="Guillou S."/>
            <person name="Cros-Aarteil S."/>
            <person name="Calhoun S."/>
            <person name="Haridas S."/>
            <person name="Kuo A."/>
            <person name="Mondo S."/>
            <person name="Pangilinan J."/>
            <person name="Riley R."/>
            <person name="Labutti K."/>
            <person name="Andreopoulos B."/>
            <person name="Lipzen A."/>
            <person name="Chen C."/>
            <person name="Yanf M."/>
            <person name="Daum C."/>
            <person name="Ng V."/>
            <person name="Clum A."/>
            <person name="Ohm R."/>
            <person name="Martin F."/>
            <person name="Silar P."/>
            <person name="Natvig D."/>
            <person name="Lalanne C."/>
            <person name="Gautier V."/>
            <person name="Ament-Velasquez S.L."/>
            <person name="Kruys A."/>
            <person name="Hutchinson M.I."/>
            <person name="Powell A.J."/>
            <person name="Barry K."/>
            <person name="Miller A.N."/>
            <person name="Grigoriev I.V."/>
            <person name="Debuchy R."/>
            <person name="Gladieux P."/>
            <person name="Thoren M.H."/>
            <person name="Johannesson H."/>
        </authorList>
    </citation>
    <scope>NUCLEOTIDE SEQUENCE</scope>
    <source>
        <strain evidence="4">PSN309</strain>
    </source>
</reference>
<feature type="repeat" description="RCC1" evidence="2">
    <location>
        <begin position="300"/>
        <end position="354"/>
    </location>
</feature>
<dbReference type="InterPro" id="IPR000408">
    <property type="entry name" value="Reg_chr_condens"/>
</dbReference>